<dbReference type="InterPro" id="IPR000276">
    <property type="entry name" value="GPCR_Rhodpsn"/>
</dbReference>
<reference evidence="11" key="1">
    <citation type="submission" date="2021-02" db="EMBL/GenBank/DDBJ databases">
        <authorList>
            <person name="Nowell W R."/>
        </authorList>
    </citation>
    <scope>NUCLEOTIDE SEQUENCE</scope>
</reference>
<dbReference type="GO" id="GO:0042923">
    <property type="term" value="F:neuropeptide binding"/>
    <property type="evidence" value="ECO:0007669"/>
    <property type="project" value="TreeGrafter"/>
</dbReference>
<sequence length="366" mass="42312">MGMSLYGFGLVGGLLNTYVFSQSSLRSNPCCLFLLALNIVDILHIHNSLLIRVLQVGFRWDPIAIFPFICQLRYYIGYVLITLYMIFLTFASCERYASTCNRQSQWRRFSKSKNVSYTILGCIIICCLVCLFIPFCYSVTHGSTCIVQNSICTILTTVYTLIVIGFVPPIFVTIFAWLTVRNLRIIRYRSRSAPISYKTYLRIKDANEQFTSMLFMQIVIMLISSVPYASLMIYQLSTRHINKSPVRIAWEQLISQSIHLLIYLNYVSSAYIYLGTSPMYRQHLISRKDQSSERVGIDREFMSSIFASLSRAEDEKKVPLIPIHIAEVTEQKLQQHHHLTVAPLHMTSHTRMVQQQLHYDQHAPNR</sequence>
<feature type="transmembrane region" description="Helical" evidence="9">
    <location>
        <begin position="214"/>
        <end position="234"/>
    </location>
</feature>
<dbReference type="InterPro" id="IPR017452">
    <property type="entry name" value="GPCR_Rhodpsn_7TM"/>
</dbReference>
<feature type="transmembrane region" description="Helical" evidence="9">
    <location>
        <begin position="254"/>
        <end position="274"/>
    </location>
</feature>
<dbReference type="SUPFAM" id="SSF81321">
    <property type="entry name" value="Family A G protein-coupled receptor-like"/>
    <property type="match status" value="1"/>
</dbReference>
<evidence type="ECO:0000256" key="9">
    <source>
        <dbReference type="SAM" id="Phobius"/>
    </source>
</evidence>
<dbReference type="EMBL" id="CAJNON010000080">
    <property type="protein sequence ID" value="CAF0931008.1"/>
    <property type="molecule type" value="Genomic_DNA"/>
</dbReference>
<keyword evidence="8" id="KW-0807">Transducer</keyword>
<dbReference type="PANTHER" id="PTHR24229">
    <property type="entry name" value="NEUROPEPTIDES RECEPTOR"/>
    <property type="match status" value="1"/>
</dbReference>
<feature type="transmembrane region" description="Helical" evidence="9">
    <location>
        <begin position="114"/>
        <end position="137"/>
    </location>
</feature>
<dbReference type="Gene3D" id="1.20.1070.10">
    <property type="entry name" value="Rhodopsin 7-helix transmembrane proteins"/>
    <property type="match status" value="1"/>
</dbReference>
<feature type="transmembrane region" description="Helical" evidence="9">
    <location>
        <begin position="74"/>
        <end position="93"/>
    </location>
</feature>
<feature type="domain" description="G-protein coupled receptors family 1 profile" evidence="10">
    <location>
        <begin position="12"/>
        <end position="273"/>
    </location>
</feature>
<keyword evidence="4 9" id="KW-1133">Transmembrane helix</keyword>
<keyword evidence="2" id="KW-1003">Cell membrane</keyword>
<keyword evidence="7" id="KW-0675">Receptor</keyword>
<comment type="caution">
    <text evidence="11">The sequence shown here is derived from an EMBL/GenBank/DDBJ whole genome shotgun (WGS) entry which is preliminary data.</text>
</comment>
<evidence type="ECO:0000256" key="8">
    <source>
        <dbReference type="ARBA" id="ARBA00023224"/>
    </source>
</evidence>
<dbReference type="OrthoDB" id="9990906at2759"/>
<accession>A0A814BKI0</accession>
<comment type="subcellular location">
    <subcellularLocation>
        <location evidence="1">Cell membrane</location>
        <topology evidence="1">Multi-pass membrane protein</topology>
    </subcellularLocation>
</comment>
<dbReference type="GO" id="GO:0005886">
    <property type="term" value="C:plasma membrane"/>
    <property type="evidence" value="ECO:0007669"/>
    <property type="project" value="UniProtKB-SubCell"/>
</dbReference>
<name>A0A814BKI0_9BILA</name>
<dbReference type="PANTHER" id="PTHR24229:SF40">
    <property type="entry name" value="ALLATOSTATIN C RECEPTOR 1-RELATED"/>
    <property type="match status" value="1"/>
</dbReference>
<dbReference type="AlphaFoldDB" id="A0A814BKI0"/>
<keyword evidence="5" id="KW-0297">G-protein coupled receptor</keyword>
<dbReference type="Pfam" id="PF00001">
    <property type="entry name" value="7tm_1"/>
    <property type="match status" value="1"/>
</dbReference>
<dbReference type="GO" id="GO:0043005">
    <property type="term" value="C:neuron projection"/>
    <property type="evidence" value="ECO:0007669"/>
    <property type="project" value="TreeGrafter"/>
</dbReference>
<keyword evidence="6 9" id="KW-0472">Membrane</keyword>
<dbReference type="GO" id="GO:0004930">
    <property type="term" value="F:G protein-coupled receptor activity"/>
    <property type="evidence" value="ECO:0007669"/>
    <property type="project" value="UniProtKB-KW"/>
</dbReference>
<evidence type="ECO:0000256" key="2">
    <source>
        <dbReference type="ARBA" id="ARBA00022475"/>
    </source>
</evidence>
<evidence type="ECO:0000256" key="6">
    <source>
        <dbReference type="ARBA" id="ARBA00023136"/>
    </source>
</evidence>
<dbReference type="Proteomes" id="UP000663891">
    <property type="component" value="Unassembled WGS sequence"/>
</dbReference>
<evidence type="ECO:0000259" key="10">
    <source>
        <dbReference type="PROSITE" id="PS50262"/>
    </source>
</evidence>
<proteinExistence type="predicted"/>
<dbReference type="GO" id="GO:0007218">
    <property type="term" value="P:neuropeptide signaling pathway"/>
    <property type="evidence" value="ECO:0007669"/>
    <property type="project" value="TreeGrafter"/>
</dbReference>
<organism evidence="11 12">
    <name type="scientific">Adineta steineri</name>
    <dbReference type="NCBI Taxonomy" id="433720"/>
    <lineage>
        <taxon>Eukaryota</taxon>
        <taxon>Metazoa</taxon>
        <taxon>Spiralia</taxon>
        <taxon>Gnathifera</taxon>
        <taxon>Rotifera</taxon>
        <taxon>Eurotatoria</taxon>
        <taxon>Bdelloidea</taxon>
        <taxon>Adinetida</taxon>
        <taxon>Adinetidae</taxon>
        <taxon>Adineta</taxon>
    </lineage>
</organism>
<evidence type="ECO:0000256" key="1">
    <source>
        <dbReference type="ARBA" id="ARBA00004651"/>
    </source>
</evidence>
<evidence type="ECO:0000256" key="7">
    <source>
        <dbReference type="ARBA" id="ARBA00023170"/>
    </source>
</evidence>
<keyword evidence="3 9" id="KW-0812">Transmembrane</keyword>
<protein>
    <recommendedName>
        <fullName evidence="10">G-protein coupled receptors family 1 profile domain-containing protein</fullName>
    </recommendedName>
</protein>
<evidence type="ECO:0000256" key="3">
    <source>
        <dbReference type="ARBA" id="ARBA00022692"/>
    </source>
</evidence>
<evidence type="ECO:0000256" key="5">
    <source>
        <dbReference type="ARBA" id="ARBA00023040"/>
    </source>
</evidence>
<feature type="transmembrane region" description="Helical" evidence="9">
    <location>
        <begin position="157"/>
        <end position="180"/>
    </location>
</feature>
<evidence type="ECO:0000313" key="12">
    <source>
        <dbReference type="Proteomes" id="UP000663891"/>
    </source>
</evidence>
<gene>
    <name evidence="11" type="ORF">VCS650_LOCUS10929</name>
</gene>
<evidence type="ECO:0000256" key="4">
    <source>
        <dbReference type="ARBA" id="ARBA00022989"/>
    </source>
</evidence>
<evidence type="ECO:0000313" key="11">
    <source>
        <dbReference type="EMBL" id="CAF0931008.1"/>
    </source>
</evidence>
<dbReference type="PROSITE" id="PS50262">
    <property type="entry name" value="G_PROTEIN_RECEP_F1_2"/>
    <property type="match status" value="1"/>
</dbReference>